<evidence type="ECO:0000256" key="3">
    <source>
        <dbReference type="ARBA" id="ARBA00022741"/>
    </source>
</evidence>
<dbReference type="InterPro" id="IPR001412">
    <property type="entry name" value="aa-tRNA-synth_I_CS"/>
</dbReference>
<dbReference type="NCBIfam" id="TIGR00464">
    <property type="entry name" value="gltX_bact"/>
    <property type="match status" value="1"/>
</dbReference>
<gene>
    <name evidence="7" type="primary">gltX</name>
    <name evidence="10" type="ORF">ALOHA_HF1012C08.0036</name>
</gene>
<keyword evidence="4 7" id="KW-0067">ATP-binding</keyword>
<feature type="short sequence motif" description="'KMSKS' region" evidence="7">
    <location>
        <begin position="240"/>
        <end position="244"/>
    </location>
</feature>
<keyword evidence="2 7" id="KW-0436">Ligase</keyword>
<feature type="short sequence motif" description="'HIGH' region" evidence="7">
    <location>
        <begin position="9"/>
        <end position="19"/>
    </location>
</feature>
<dbReference type="PANTHER" id="PTHR43311:SF2">
    <property type="entry name" value="GLUTAMATE--TRNA LIGASE, MITOCHONDRIAL-RELATED"/>
    <property type="match status" value="1"/>
</dbReference>
<reference evidence="10" key="1">
    <citation type="journal article" date="2007" name="Environ. Microbiol.">
        <title>Proteorhodopsin photosystem gene clusters exhibit co-evolutionary trends and shared ancestry among diverse marine microbial phyla.</title>
        <authorList>
            <person name="McCarren J."/>
            <person name="Delong E.F."/>
        </authorList>
    </citation>
    <scope>NUCLEOTIDE SEQUENCE</scope>
</reference>
<evidence type="ECO:0000256" key="7">
    <source>
        <dbReference type="HAMAP-Rule" id="MF_00022"/>
    </source>
</evidence>
<dbReference type="GO" id="GO:0005737">
    <property type="term" value="C:cytoplasm"/>
    <property type="evidence" value="ECO:0007669"/>
    <property type="project" value="UniProtKB-SubCell"/>
</dbReference>
<sequence>MTTITRFAPSPTGLLHLGNIRTALINWLYAKNSGGKFILRIDDTDQERSKDEYISQIKNDLEWLGIDYDETFNQSSRFERYKEQFEKLKSDGRIYACYETPEELERKRKLQMAAGGKQVYDRSALKLTEQQIKDYENDGRKPHWRFLLHTERMKWNDLLKGEIDIDLTSLSDPVLFREDGVPLYTFSSAVDDVDYNITNVIRGDDHTSNTAVQIEIINALDENKISFAHHALLKASTGDKLSKRDNVISIDSFRKDNIEPISILSLLATIGTSNSIELKSGIKQIIDEFKLETISTSPGRIEIDVLKALNKKQVQKFDYEEIQSRLTEIDENVDKKFWDTIKGNLETVEEISSWTDIVFNSKPAMSDDKDYIKLALELMPEEPWDDDTWTTWTNAIKEKTGRKGKELFLPLRVAFTGLTHGPEMKLLIQLIGRDKIVERIQT</sequence>
<dbReference type="PROSITE" id="PS00178">
    <property type="entry name" value="AA_TRNA_LIGASE_I"/>
    <property type="match status" value="1"/>
</dbReference>
<keyword evidence="7" id="KW-0963">Cytoplasm</keyword>
<dbReference type="EMBL" id="EF107102">
    <property type="protein sequence ID" value="ABL97332.1"/>
    <property type="molecule type" value="Genomic_DNA"/>
</dbReference>
<dbReference type="InterPro" id="IPR008925">
    <property type="entry name" value="aa_tRNA-synth_I_cd-bd_sf"/>
</dbReference>
<comment type="catalytic activity">
    <reaction evidence="7">
        <text>tRNA(Glu) + L-glutamate + ATP = L-glutamyl-tRNA(Glu) + AMP + diphosphate</text>
        <dbReference type="Rhea" id="RHEA:23540"/>
        <dbReference type="Rhea" id="RHEA-COMP:9663"/>
        <dbReference type="Rhea" id="RHEA-COMP:9680"/>
        <dbReference type="ChEBI" id="CHEBI:29985"/>
        <dbReference type="ChEBI" id="CHEBI:30616"/>
        <dbReference type="ChEBI" id="CHEBI:33019"/>
        <dbReference type="ChEBI" id="CHEBI:78442"/>
        <dbReference type="ChEBI" id="CHEBI:78520"/>
        <dbReference type="ChEBI" id="CHEBI:456215"/>
        <dbReference type="EC" id="6.1.1.17"/>
    </reaction>
</comment>
<feature type="domain" description="Aminoacyl-tRNA synthetase class I anticodon-binding" evidence="9">
    <location>
        <begin position="334"/>
        <end position="441"/>
    </location>
</feature>
<protein>
    <recommendedName>
        <fullName evidence="7">Glutamate--tRNA ligase</fullName>
        <ecNumber evidence="7">6.1.1.17</ecNumber>
    </recommendedName>
    <alternativeName>
        <fullName evidence="7">Glutamyl-tRNA synthetase</fullName>
        <shortName evidence="7">GluRS</shortName>
    </alternativeName>
</protein>
<dbReference type="SUPFAM" id="SSF48163">
    <property type="entry name" value="An anticodon-binding domain of class I aminoacyl-tRNA synthetases"/>
    <property type="match status" value="1"/>
</dbReference>
<comment type="similarity">
    <text evidence="1 7">Belongs to the class-I aminoacyl-tRNA synthetase family. Glutamate--tRNA ligase type 1 subfamily.</text>
</comment>
<dbReference type="InterPro" id="IPR020058">
    <property type="entry name" value="Glu/Gln-tRNA-synth_Ib_cat-dom"/>
</dbReference>
<proteinExistence type="inferred from homology"/>
<comment type="subunit">
    <text evidence="7">Monomer.</text>
</comment>
<evidence type="ECO:0000256" key="4">
    <source>
        <dbReference type="ARBA" id="ARBA00022840"/>
    </source>
</evidence>
<dbReference type="InterPro" id="IPR049940">
    <property type="entry name" value="GluQ/Sye"/>
</dbReference>
<keyword evidence="5 7" id="KW-0648">Protein biosynthesis</keyword>
<name>A4GJN7_9BACT</name>
<dbReference type="Pfam" id="PF19269">
    <property type="entry name" value="Anticodon_2"/>
    <property type="match status" value="1"/>
</dbReference>
<comment type="function">
    <text evidence="7">Catalyzes the attachment of glutamate to tRNA(Glu) in a two-step reaction: glutamate is first activated by ATP to form Glu-AMP and then transferred to the acceptor end of tRNA(Glu).</text>
</comment>
<dbReference type="GO" id="GO:0000049">
    <property type="term" value="F:tRNA binding"/>
    <property type="evidence" value="ECO:0007669"/>
    <property type="project" value="InterPro"/>
</dbReference>
<dbReference type="InterPro" id="IPR020751">
    <property type="entry name" value="aa-tRNA-synth_I_codon-bd_sub2"/>
</dbReference>
<dbReference type="InterPro" id="IPR045462">
    <property type="entry name" value="aa-tRNA-synth_I_cd-bd"/>
</dbReference>
<dbReference type="Gene3D" id="3.40.50.620">
    <property type="entry name" value="HUPs"/>
    <property type="match status" value="1"/>
</dbReference>
<evidence type="ECO:0000256" key="2">
    <source>
        <dbReference type="ARBA" id="ARBA00022598"/>
    </source>
</evidence>
<dbReference type="GO" id="GO:0006424">
    <property type="term" value="P:glutamyl-tRNA aminoacylation"/>
    <property type="evidence" value="ECO:0007669"/>
    <property type="project" value="UniProtKB-UniRule"/>
</dbReference>
<evidence type="ECO:0000256" key="5">
    <source>
        <dbReference type="ARBA" id="ARBA00022917"/>
    </source>
</evidence>
<comment type="caution">
    <text evidence="7">Lacks conserved residue(s) required for the propagation of feature annotation.</text>
</comment>
<dbReference type="InterPro" id="IPR000924">
    <property type="entry name" value="Glu/Gln-tRNA-synth"/>
</dbReference>
<dbReference type="PANTHER" id="PTHR43311">
    <property type="entry name" value="GLUTAMATE--TRNA LIGASE"/>
    <property type="match status" value="1"/>
</dbReference>
<dbReference type="InterPro" id="IPR004527">
    <property type="entry name" value="Glu-tRNA-ligase_bac/mito"/>
</dbReference>
<dbReference type="Gene3D" id="1.10.10.350">
    <property type="match status" value="1"/>
</dbReference>
<evidence type="ECO:0000256" key="6">
    <source>
        <dbReference type="ARBA" id="ARBA00023146"/>
    </source>
</evidence>
<dbReference type="PRINTS" id="PR00987">
    <property type="entry name" value="TRNASYNTHGLU"/>
</dbReference>
<feature type="binding site" evidence="7">
    <location>
        <position position="243"/>
    </location>
    <ligand>
        <name>ATP</name>
        <dbReference type="ChEBI" id="CHEBI:30616"/>
    </ligand>
</feature>
<dbReference type="Pfam" id="PF00749">
    <property type="entry name" value="tRNA-synt_1c"/>
    <property type="match status" value="1"/>
</dbReference>
<feature type="domain" description="Glutamyl/glutaminyl-tRNA synthetase class Ib catalytic" evidence="8">
    <location>
        <begin position="5"/>
        <end position="298"/>
    </location>
</feature>
<evidence type="ECO:0000259" key="9">
    <source>
        <dbReference type="Pfam" id="PF19269"/>
    </source>
</evidence>
<dbReference type="SUPFAM" id="SSF52374">
    <property type="entry name" value="Nucleotidylyl transferase"/>
    <property type="match status" value="1"/>
</dbReference>
<evidence type="ECO:0000256" key="1">
    <source>
        <dbReference type="ARBA" id="ARBA00007894"/>
    </source>
</evidence>
<keyword evidence="6 7" id="KW-0030">Aminoacyl-tRNA synthetase</keyword>
<dbReference type="GO" id="GO:0004818">
    <property type="term" value="F:glutamate-tRNA ligase activity"/>
    <property type="evidence" value="ECO:0007669"/>
    <property type="project" value="UniProtKB-UniRule"/>
</dbReference>
<dbReference type="InterPro" id="IPR014729">
    <property type="entry name" value="Rossmann-like_a/b/a_fold"/>
</dbReference>
<evidence type="ECO:0000259" key="8">
    <source>
        <dbReference type="Pfam" id="PF00749"/>
    </source>
</evidence>
<accession>A4GJN7</accession>
<dbReference type="EC" id="6.1.1.17" evidence="7"/>
<evidence type="ECO:0000313" key="10">
    <source>
        <dbReference type="EMBL" id="ABL97332.1"/>
    </source>
</evidence>
<comment type="subcellular location">
    <subcellularLocation>
        <location evidence="7">Cytoplasm</location>
    </subcellularLocation>
</comment>
<dbReference type="AlphaFoldDB" id="A4GJN7"/>
<organism evidence="10">
    <name type="scientific">uncultured marine bacterium HF10_12C08</name>
    <dbReference type="NCBI Taxonomy" id="415444"/>
    <lineage>
        <taxon>Bacteria</taxon>
        <taxon>environmental samples</taxon>
    </lineage>
</organism>
<dbReference type="GO" id="GO:0005524">
    <property type="term" value="F:ATP binding"/>
    <property type="evidence" value="ECO:0007669"/>
    <property type="project" value="UniProtKB-UniRule"/>
</dbReference>
<keyword evidence="3 7" id="KW-0547">Nucleotide-binding</keyword>
<dbReference type="HAMAP" id="MF_00022">
    <property type="entry name" value="Glu_tRNA_synth_type1"/>
    <property type="match status" value="1"/>
</dbReference>